<proteinExistence type="predicted"/>
<dbReference type="AlphaFoldDB" id="A0A9N9UB50"/>
<dbReference type="InterPro" id="IPR013332">
    <property type="entry name" value="KPR_N"/>
</dbReference>
<comment type="caution">
    <text evidence="2">The sequence shown here is derived from an EMBL/GenBank/DDBJ whole genome shotgun (WGS) entry which is preliminary data.</text>
</comment>
<evidence type="ECO:0000313" key="3">
    <source>
        <dbReference type="Proteomes" id="UP000754883"/>
    </source>
</evidence>
<protein>
    <recommendedName>
        <fullName evidence="1">Ketopantoate reductase N-terminal domain-containing protein</fullName>
    </recommendedName>
</protein>
<evidence type="ECO:0000313" key="2">
    <source>
        <dbReference type="EMBL" id="CAG9981749.1"/>
    </source>
</evidence>
<accession>A0A9N9UB50</accession>
<dbReference type="Proteomes" id="UP000754883">
    <property type="component" value="Unassembled WGS sequence"/>
</dbReference>
<evidence type="ECO:0000259" key="1">
    <source>
        <dbReference type="Pfam" id="PF02558"/>
    </source>
</evidence>
<feature type="domain" description="Ketopantoate reductase N-terminal" evidence="1">
    <location>
        <begin position="23"/>
        <end position="70"/>
    </location>
</feature>
<dbReference type="Gene3D" id="3.40.50.720">
    <property type="entry name" value="NAD(P)-binding Rossmann-like Domain"/>
    <property type="match status" value="1"/>
</dbReference>
<sequence length="73" mass="8012">MEGRAIECIKNGKSVKATDFEVELLSQELQTPIRNLTVATKTYSVVSAVDMVKHRLGSKSTILFLKNGKGDDT</sequence>
<organism evidence="2 3">
    <name type="scientific">Clonostachys byssicola</name>
    <dbReference type="NCBI Taxonomy" id="160290"/>
    <lineage>
        <taxon>Eukaryota</taxon>
        <taxon>Fungi</taxon>
        <taxon>Dikarya</taxon>
        <taxon>Ascomycota</taxon>
        <taxon>Pezizomycotina</taxon>
        <taxon>Sordariomycetes</taxon>
        <taxon>Hypocreomycetidae</taxon>
        <taxon>Hypocreales</taxon>
        <taxon>Bionectriaceae</taxon>
        <taxon>Clonostachys</taxon>
    </lineage>
</organism>
<keyword evidence="3" id="KW-1185">Reference proteome</keyword>
<dbReference type="Pfam" id="PF02558">
    <property type="entry name" value="ApbA"/>
    <property type="match status" value="1"/>
</dbReference>
<dbReference type="EMBL" id="CABFNO020001327">
    <property type="protein sequence ID" value="CAG9981749.1"/>
    <property type="molecule type" value="Genomic_DNA"/>
</dbReference>
<name>A0A9N9UB50_9HYPO</name>
<gene>
    <name evidence="2" type="ORF">CBYS24578_00017373</name>
</gene>
<reference evidence="2" key="1">
    <citation type="submission" date="2021-10" db="EMBL/GenBank/DDBJ databases">
        <authorList>
            <person name="Piombo E."/>
        </authorList>
    </citation>
    <scope>NUCLEOTIDE SEQUENCE</scope>
</reference>